<dbReference type="EC" id="3.1.2.22" evidence="2"/>
<evidence type="ECO:0000256" key="3">
    <source>
        <dbReference type="ARBA" id="ARBA00022801"/>
    </source>
</evidence>
<evidence type="ECO:0000256" key="2">
    <source>
        <dbReference type="ARBA" id="ARBA00012423"/>
    </source>
</evidence>
<dbReference type="AlphaFoldDB" id="A0A9P0MNS3"/>
<comment type="similarity">
    <text evidence="1">Belongs to the AB hydrolase superfamily. AB hydrolase 2 family.</text>
</comment>
<dbReference type="GO" id="GO:0052689">
    <property type="term" value="F:carboxylic ester hydrolase activity"/>
    <property type="evidence" value="ECO:0007669"/>
    <property type="project" value="TreeGrafter"/>
</dbReference>
<organism evidence="5 6">
    <name type="scientific">Nezara viridula</name>
    <name type="common">Southern green stink bug</name>
    <name type="synonym">Cimex viridulus</name>
    <dbReference type="NCBI Taxonomy" id="85310"/>
    <lineage>
        <taxon>Eukaryota</taxon>
        <taxon>Metazoa</taxon>
        <taxon>Ecdysozoa</taxon>
        <taxon>Arthropoda</taxon>
        <taxon>Hexapoda</taxon>
        <taxon>Insecta</taxon>
        <taxon>Pterygota</taxon>
        <taxon>Neoptera</taxon>
        <taxon>Paraneoptera</taxon>
        <taxon>Hemiptera</taxon>
        <taxon>Heteroptera</taxon>
        <taxon>Panheteroptera</taxon>
        <taxon>Pentatomomorpha</taxon>
        <taxon>Pentatomoidea</taxon>
        <taxon>Pentatomidae</taxon>
        <taxon>Pentatominae</taxon>
        <taxon>Nezara</taxon>
    </lineage>
</organism>
<keyword evidence="6" id="KW-1185">Reference proteome</keyword>
<keyword evidence="3" id="KW-0378">Hydrolase</keyword>
<accession>A0A9P0MNS3</accession>
<dbReference type="InterPro" id="IPR050565">
    <property type="entry name" value="LYPA1-2/EST-like"/>
</dbReference>
<dbReference type="PANTHER" id="PTHR10655:SF17">
    <property type="entry name" value="LYSOPHOSPHOLIPASE-LIKE PROTEIN 1"/>
    <property type="match status" value="1"/>
</dbReference>
<dbReference type="GO" id="GO:0005737">
    <property type="term" value="C:cytoplasm"/>
    <property type="evidence" value="ECO:0007669"/>
    <property type="project" value="TreeGrafter"/>
</dbReference>
<sequence length="236" mass="26099">MCYSEYLGDSMEPIFRIEQKKDTATGCLIFLHGTADSGPHIGGTIRALKGSSARFPHIKVIFPTASLIPFSAHGGQEVNTWYDISDFTEDAVENTEHIEKSAKRIINIVNNEIYSGIPMNRIAVAGFSRGGAMSYYIGYSYLEGLAGVGVISSWLPKTSSIYEKLKKPSGNLSPLFQAHGDLDCLVKPKLAEDTVNIFETAGVKTQFKKYPTIGHEFDRSVLDDLYLFLYNVIPDE</sequence>
<dbReference type="InterPro" id="IPR003140">
    <property type="entry name" value="PLipase/COase/thioEstase"/>
</dbReference>
<evidence type="ECO:0000256" key="1">
    <source>
        <dbReference type="ARBA" id="ARBA00006499"/>
    </source>
</evidence>
<evidence type="ECO:0000313" key="5">
    <source>
        <dbReference type="EMBL" id="CAH1397182.1"/>
    </source>
</evidence>
<dbReference type="Proteomes" id="UP001152798">
    <property type="component" value="Chromosome 3"/>
</dbReference>
<dbReference type="EMBL" id="OV725079">
    <property type="protein sequence ID" value="CAH1397182.1"/>
    <property type="molecule type" value="Genomic_DNA"/>
</dbReference>
<dbReference type="InterPro" id="IPR029058">
    <property type="entry name" value="AB_hydrolase_fold"/>
</dbReference>
<dbReference type="OrthoDB" id="6575456at2759"/>
<gene>
    <name evidence="5" type="ORF">NEZAVI_LOCUS7079</name>
</gene>
<name>A0A9P0MNS3_NEZVI</name>
<dbReference type="SUPFAM" id="SSF53474">
    <property type="entry name" value="alpha/beta-Hydrolases"/>
    <property type="match status" value="1"/>
</dbReference>
<dbReference type="GO" id="GO:0008474">
    <property type="term" value="F:palmitoyl-(protein) hydrolase activity"/>
    <property type="evidence" value="ECO:0007669"/>
    <property type="project" value="UniProtKB-EC"/>
</dbReference>
<protein>
    <recommendedName>
        <fullName evidence="2">palmitoyl-protein hydrolase</fullName>
        <ecNumber evidence="2">3.1.2.22</ecNumber>
    </recommendedName>
</protein>
<reference evidence="5" key="1">
    <citation type="submission" date="2022-01" db="EMBL/GenBank/DDBJ databases">
        <authorList>
            <person name="King R."/>
        </authorList>
    </citation>
    <scope>NUCLEOTIDE SEQUENCE</scope>
</reference>
<evidence type="ECO:0000313" key="6">
    <source>
        <dbReference type="Proteomes" id="UP001152798"/>
    </source>
</evidence>
<proteinExistence type="inferred from homology"/>
<feature type="domain" description="Phospholipase/carboxylesterase/thioesterase" evidence="4">
    <location>
        <begin position="14"/>
        <end position="232"/>
    </location>
</feature>
<dbReference type="PANTHER" id="PTHR10655">
    <property type="entry name" value="LYSOPHOSPHOLIPASE-RELATED"/>
    <property type="match status" value="1"/>
</dbReference>
<evidence type="ECO:0000259" key="4">
    <source>
        <dbReference type="Pfam" id="PF02230"/>
    </source>
</evidence>
<dbReference type="Pfam" id="PF02230">
    <property type="entry name" value="Abhydrolase_2"/>
    <property type="match status" value="1"/>
</dbReference>
<dbReference type="Gene3D" id="3.40.50.1820">
    <property type="entry name" value="alpha/beta hydrolase"/>
    <property type="match status" value="1"/>
</dbReference>